<dbReference type="InterPro" id="IPR027417">
    <property type="entry name" value="P-loop_NTPase"/>
</dbReference>
<dbReference type="Pfam" id="PF13086">
    <property type="entry name" value="AAA_11"/>
    <property type="match status" value="1"/>
</dbReference>
<dbReference type="SUPFAM" id="SSF52540">
    <property type="entry name" value="P-loop containing nucleoside triphosphate hydrolases"/>
    <property type="match status" value="1"/>
</dbReference>
<sequence length="285" mass="33272">MALSAKIDLKIIIKQYENLQKVLREIQTGIVHQDWLRYTANVITEPQYMTLRNKDSLIIWLQSESITRQVLTTQNNYCKAMKDDFGLELNDKKYRYTNRSRNYDEEDIQTSENFQNMYVDIENLKNVFSAGVLLTNYKIKDRLDYTEVMTTEEANLSLIPLNEKKIQNCEDRYKAAQQLYAEKQQEADIIILKKARLIACTTTRAARDKEILKHVAPSIFLIEEAAEIPEHHVVACLTSSCQQLIMIGDHQQLRPSYNDFKTAQQHKIDISLFERLIDEGFSSHN</sequence>
<dbReference type="PANTHER" id="PTHR10887">
    <property type="entry name" value="DNA2/NAM7 HELICASE FAMILY"/>
    <property type="match status" value="1"/>
</dbReference>
<dbReference type="GO" id="GO:0031380">
    <property type="term" value="C:nuclear RNA-directed RNA polymerase complex"/>
    <property type="evidence" value="ECO:0007669"/>
    <property type="project" value="TreeGrafter"/>
</dbReference>
<protein>
    <recommendedName>
        <fullName evidence="1">DNA2/NAM7 helicase helicase domain-containing protein</fullName>
    </recommendedName>
</protein>
<feature type="domain" description="DNA2/NAM7 helicase helicase" evidence="1">
    <location>
        <begin position="123"/>
        <end position="255"/>
    </location>
</feature>
<accession>A0A8S3QFY9</accession>
<reference evidence="2" key="1">
    <citation type="submission" date="2021-03" db="EMBL/GenBank/DDBJ databases">
        <authorList>
            <person name="Bekaert M."/>
        </authorList>
    </citation>
    <scope>NUCLEOTIDE SEQUENCE</scope>
</reference>
<dbReference type="PANTHER" id="PTHR10887:SF341">
    <property type="entry name" value="NFX1-TYPE ZINC FINGER-CONTAINING PROTEIN 1"/>
    <property type="match status" value="1"/>
</dbReference>
<gene>
    <name evidence="2" type="ORF">MEDL_9394</name>
</gene>
<dbReference type="Gene3D" id="3.40.50.300">
    <property type="entry name" value="P-loop containing nucleotide triphosphate hydrolases"/>
    <property type="match status" value="1"/>
</dbReference>
<evidence type="ECO:0000313" key="2">
    <source>
        <dbReference type="EMBL" id="CAG2194423.1"/>
    </source>
</evidence>
<dbReference type="InterPro" id="IPR045055">
    <property type="entry name" value="DNA2/NAM7-like"/>
</dbReference>
<dbReference type="InterPro" id="IPR041677">
    <property type="entry name" value="DNA2/NAM7_AAA_11"/>
</dbReference>
<dbReference type="EMBL" id="CAJPWZ010000477">
    <property type="protein sequence ID" value="CAG2194423.1"/>
    <property type="molecule type" value="Genomic_DNA"/>
</dbReference>
<dbReference type="AlphaFoldDB" id="A0A8S3QFY9"/>
<dbReference type="GO" id="GO:0031048">
    <property type="term" value="P:regulatory ncRNA-mediated heterochromatin formation"/>
    <property type="evidence" value="ECO:0007669"/>
    <property type="project" value="TreeGrafter"/>
</dbReference>
<name>A0A8S3QFY9_MYTED</name>
<evidence type="ECO:0000313" key="3">
    <source>
        <dbReference type="Proteomes" id="UP000683360"/>
    </source>
</evidence>
<keyword evidence="3" id="KW-1185">Reference proteome</keyword>
<evidence type="ECO:0000259" key="1">
    <source>
        <dbReference type="Pfam" id="PF13086"/>
    </source>
</evidence>
<dbReference type="GO" id="GO:0004386">
    <property type="term" value="F:helicase activity"/>
    <property type="evidence" value="ECO:0007669"/>
    <property type="project" value="InterPro"/>
</dbReference>
<organism evidence="2 3">
    <name type="scientific">Mytilus edulis</name>
    <name type="common">Blue mussel</name>
    <dbReference type="NCBI Taxonomy" id="6550"/>
    <lineage>
        <taxon>Eukaryota</taxon>
        <taxon>Metazoa</taxon>
        <taxon>Spiralia</taxon>
        <taxon>Lophotrochozoa</taxon>
        <taxon>Mollusca</taxon>
        <taxon>Bivalvia</taxon>
        <taxon>Autobranchia</taxon>
        <taxon>Pteriomorphia</taxon>
        <taxon>Mytilida</taxon>
        <taxon>Mytiloidea</taxon>
        <taxon>Mytilidae</taxon>
        <taxon>Mytilinae</taxon>
        <taxon>Mytilus</taxon>
    </lineage>
</organism>
<dbReference type="Proteomes" id="UP000683360">
    <property type="component" value="Unassembled WGS sequence"/>
</dbReference>
<comment type="caution">
    <text evidence="2">The sequence shown here is derived from an EMBL/GenBank/DDBJ whole genome shotgun (WGS) entry which is preliminary data.</text>
</comment>
<dbReference type="OrthoDB" id="6144670at2759"/>
<proteinExistence type="predicted"/>